<comment type="similarity">
    <text evidence="1">Belongs to the serpin family.</text>
</comment>
<name>A0ABU5STH3_9CYAN</name>
<evidence type="ECO:0000259" key="3">
    <source>
        <dbReference type="SMART" id="SM00093"/>
    </source>
</evidence>
<dbReference type="InterPro" id="IPR036186">
    <property type="entry name" value="Serpin_sf"/>
</dbReference>
<dbReference type="Gene3D" id="2.30.39.10">
    <property type="entry name" value="Alpha-1-antitrypsin, domain 1"/>
    <property type="match status" value="1"/>
</dbReference>
<dbReference type="PANTHER" id="PTHR11461">
    <property type="entry name" value="SERINE PROTEASE INHIBITOR, SERPIN"/>
    <property type="match status" value="1"/>
</dbReference>
<dbReference type="Pfam" id="PF00079">
    <property type="entry name" value="Serpin"/>
    <property type="match status" value="1"/>
</dbReference>
<dbReference type="InterPro" id="IPR000215">
    <property type="entry name" value="Serpin_fam"/>
</dbReference>
<dbReference type="SMART" id="SM00093">
    <property type="entry name" value="SERPIN"/>
    <property type="match status" value="1"/>
</dbReference>
<organism evidence="4 5">
    <name type="scientific">Cyanobium gracile UHCC 0281</name>
    <dbReference type="NCBI Taxonomy" id="3110309"/>
    <lineage>
        <taxon>Bacteria</taxon>
        <taxon>Bacillati</taxon>
        <taxon>Cyanobacteriota</taxon>
        <taxon>Cyanophyceae</taxon>
        <taxon>Synechococcales</taxon>
        <taxon>Prochlorococcaceae</taxon>
        <taxon>Cyanobium</taxon>
    </lineage>
</organism>
<evidence type="ECO:0000313" key="5">
    <source>
        <dbReference type="Proteomes" id="UP001302329"/>
    </source>
</evidence>
<dbReference type="InterPro" id="IPR042178">
    <property type="entry name" value="Serpin_sf_1"/>
</dbReference>
<dbReference type="Proteomes" id="UP001302329">
    <property type="component" value="Unassembled WGS sequence"/>
</dbReference>
<sequence length="427" mass="45417">MKKLLSLGVSVFAAGAAFAAANVDPAQLQARTSLNVIGPELLTSHLRHNGLQNAMVSSPSLFYALSVLALGADGASQELLASRLLTDPDASLADVAPPLAALLSTDNSGDNGDSRNGAFRLSHSLWSTNGASDRKPFVLAEGFLATAEALYGAGHRPLDFRATGAARLINDWAEEQTRGLIPAVIDDALLSRLDWVILNTTLFEGTWGTAMQRVGAQDAYRFITLDGHSQAAATIRTVDYAARVIDLDDGSLVFQLPFAGGHYAFIVHMPAPEQADVRGWLLHVAVPGFAGMAERVIGGEGSLHPLSIQLPAFAFSDTVTMGGLSPLTRDLGLAPLFERGVDLSRLSEQPSRVGIIKQDTRIELDEKGVRAAAATLVGGVKSTSVRPSHRRRQIVVNRPFAFAIVERASRTLLFNGVLVSPPHTQAH</sequence>
<dbReference type="InterPro" id="IPR042185">
    <property type="entry name" value="Serpin_sf_2"/>
</dbReference>
<proteinExistence type="inferred from homology"/>
<feature type="domain" description="Serpin" evidence="3">
    <location>
        <begin position="42"/>
        <end position="421"/>
    </location>
</feature>
<evidence type="ECO:0000256" key="2">
    <source>
        <dbReference type="SAM" id="SignalP"/>
    </source>
</evidence>
<feature type="chain" id="PRO_5047416345" evidence="2">
    <location>
        <begin position="20"/>
        <end position="427"/>
    </location>
</feature>
<dbReference type="Gene3D" id="3.30.497.10">
    <property type="entry name" value="Antithrombin, subunit I, domain 2"/>
    <property type="match status" value="1"/>
</dbReference>
<keyword evidence="2" id="KW-0732">Signal</keyword>
<evidence type="ECO:0000256" key="1">
    <source>
        <dbReference type="RuleBase" id="RU000411"/>
    </source>
</evidence>
<keyword evidence="5" id="KW-1185">Reference proteome</keyword>
<feature type="signal peptide" evidence="2">
    <location>
        <begin position="1"/>
        <end position="19"/>
    </location>
</feature>
<dbReference type="EMBL" id="JAYGHY010000008">
    <property type="protein sequence ID" value="MEA5441765.1"/>
    <property type="molecule type" value="Genomic_DNA"/>
</dbReference>
<reference evidence="4 5" key="1">
    <citation type="submission" date="2023-12" db="EMBL/GenBank/DDBJ databases">
        <title>Baltic Sea Cyanobacteria.</title>
        <authorList>
            <person name="Delbaje E."/>
            <person name="Fewer D.P."/>
            <person name="Shishido T.K."/>
        </authorList>
    </citation>
    <scope>NUCLEOTIDE SEQUENCE [LARGE SCALE GENOMIC DNA]</scope>
    <source>
        <strain evidence="4 5">UHCC 0281</strain>
    </source>
</reference>
<gene>
    <name evidence="4" type="ORF">VB739_04285</name>
</gene>
<dbReference type="PANTHER" id="PTHR11461:SF211">
    <property type="entry name" value="GH10112P-RELATED"/>
    <property type="match status" value="1"/>
</dbReference>
<comment type="caution">
    <text evidence="4">The sequence shown here is derived from an EMBL/GenBank/DDBJ whole genome shotgun (WGS) entry which is preliminary data.</text>
</comment>
<accession>A0ABU5STH3</accession>
<dbReference type="SUPFAM" id="SSF56574">
    <property type="entry name" value="Serpins"/>
    <property type="match status" value="1"/>
</dbReference>
<evidence type="ECO:0000313" key="4">
    <source>
        <dbReference type="EMBL" id="MEA5441765.1"/>
    </source>
</evidence>
<dbReference type="InterPro" id="IPR023796">
    <property type="entry name" value="Serpin_dom"/>
</dbReference>
<dbReference type="RefSeq" id="WP_323355878.1">
    <property type="nucleotide sequence ID" value="NZ_JAYGHY010000008.1"/>
</dbReference>
<protein>
    <submittedName>
        <fullName evidence="4">Serpin family protein</fullName>
    </submittedName>
</protein>